<dbReference type="EMBL" id="LQPW01000022">
    <property type="protein sequence ID" value="ORX13699.1"/>
    <property type="molecule type" value="Genomic_DNA"/>
</dbReference>
<dbReference type="AlphaFoldDB" id="A0A1X2F6S5"/>
<keyword evidence="2" id="KW-1185">Reference proteome</keyword>
<sequence>MATTQDEVINRMTIARDNAREEILLDGFVDFVSFNQVHRHVMRQHPSATVSDVQAETLEMIRSIVTEGLFELGDRAGENGCFAAWEEPLEVSMQKLYDAYVTHFNNRPGWVWCCWLNETDKGERLVLSTERGKQLAQEVDERLREARDANPS</sequence>
<dbReference type="Proteomes" id="UP000193317">
    <property type="component" value="Unassembled WGS sequence"/>
</dbReference>
<dbReference type="OrthoDB" id="4640995at2"/>
<dbReference type="RefSeq" id="WP_085669666.1">
    <property type="nucleotide sequence ID" value="NZ_JACKRU010000629.1"/>
</dbReference>
<evidence type="ECO:0000313" key="1">
    <source>
        <dbReference type="EMBL" id="ORX13699.1"/>
    </source>
</evidence>
<evidence type="ECO:0000313" key="2">
    <source>
        <dbReference type="Proteomes" id="UP000193317"/>
    </source>
</evidence>
<accession>A0A1X2F6S5</accession>
<proteinExistence type="predicted"/>
<gene>
    <name evidence="1" type="ORF">AWC27_21020</name>
</gene>
<protein>
    <submittedName>
        <fullName evidence="1">Uncharacterized protein</fullName>
    </submittedName>
</protein>
<organism evidence="1 2">
    <name type="scientific">Mycobacterium szulgai</name>
    <dbReference type="NCBI Taxonomy" id="1787"/>
    <lineage>
        <taxon>Bacteria</taxon>
        <taxon>Bacillati</taxon>
        <taxon>Actinomycetota</taxon>
        <taxon>Actinomycetes</taxon>
        <taxon>Mycobacteriales</taxon>
        <taxon>Mycobacteriaceae</taxon>
        <taxon>Mycobacterium</taxon>
    </lineage>
</organism>
<comment type="caution">
    <text evidence="1">The sequence shown here is derived from an EMBL/GenBank/DDBJ whole genome shotgun (WGS) entry which is preliminary data.</text>
</comment>
<reference evidence="1 2" key="1">
    <citation type="submission" date="2016-01" db="EMBL/GenBank/DDBJ databases">
        <title>The new phylogeny of the genus Mycobacterium.</title>
        <authorList>
            <person name="Tarcisio F."/>
            <person name="Conor M."/>
            <person name="Antonella G."/>
            <person name="Elisabetta G."/>
            <person name="Giulia F.S."/>
            <person name="Sara T."/>
            <person name="Anna F."/>
            <person name="Clotilde B."/>
            <person name="Roberto B."/>
            <person name="Veronica D.S."/>
            <person name="Fabio R."/>
            <person name="Monica P."/>
            <person name="Olivier J."/>
            <person name="Enrico T."/>
            <person name="Nicola S."/>
        </authorList>
    </citation>
    <scope>NUCLEOTIDE SEQUENCE [LARGE SCALE GENOMIC DNA]</scope>
    <source>
        <strain evidence="1 2">DSM 44166</strain>
    </source>
</reference>
<name>A0A1X2F6S5_MYCSZ</name>